<gene>
    <name evidence="3" type="primary">sdh_1</name>
    <name evidence="3" type="ORF">GALL_10190</name>
</gene>
<evidence type="ECO:0000256" key="2">
    <source>
        <dbReference type="ARBA" id="ARBA00023002"/>
    </source>
</evidence>
<keyword evidence="2 3" id="KW-0560">Oxidoreductase</keyword>
<organism evidence="3">
    <name type="scientific">mine drainage metagenome</name>
    <dbReference type="NCBI Taxonomy" id="410659"/>
    <lineage>
        <taxon>unclassified sequences</taxon>
        <taxon>metagenomes</taxon>
        <taxon>ecological metagenomes</taxon>
    </lineage>
</organism>
<name>A0A1J5TCP0_9ZZZZ</name>
<accession>A0A1J5TCP0</accession>
<evidence type="ECO:0000256" key="1">
    <source>
        <dbReference type="ARBA" id="ARBA00006484"/>
    </source>
</evidence>
<dbReference type="GO" id="GO:0031132">
    <property type="term" value="F:serine 3-dehydrogenase activity"/>
    <property type="evidence" value="ECO:0007669"/>
    <property type="project" value="UniProtKB-EC"/>
</dbReference>
<dbReference type="EC" id="1.1.1.276" evidence="3"/>
<dbReference type="PANTHER" id="PTHR44196:SF2">
    <property type="entry name" value="SHORT-CHAIN DEHYDROGENASE-RELATED"/>
    <property type="match status" value="1"/>
</dbReference>
<dbReference type="SUPFAM" id="SSF51735">
    <property type="entry name" value="NAD(P)-binding Rossmann-fold domains"/>
    <property type="match status" value="1"/>
</dbReference>
<dbReference type="GO" id="GO:0016020">
    <property type="term" value="C:membrane"/>
    <property type="evidence" value="ECO:0007669"/>
    <property type="project" value="TreeGrafter"/>
</dbReference>
<dbReference type="InterPro" id="IPR036291">
    <property type="entry name" value="NAD(P)-bd_dom_sf"/>
</dbReference>
<comment type="caution">
    <text evidence="3">The sequence shown here is derived from an EMBL/GenBank/DDBJ whole genome shotgun (WGS) entry which is preliminary data.</text>
</comment>
<proteinExistence type="inferred from homology"/>
<dbReference type="PANTHER" id="PTHR44196">
    <property type="entry name" value="DEHYDROGENASE/REDUCTASE SDR FAMILY MEMBER 7B"/>
    <property type="match status" value="1"/>
</dbReference>
<dbReference type="InterPro" id="IPR002347">
    <property type="entry name" value="SDR_fam"/>
</dbReference>
<reference evidence="3" key="1">
    <citation type="submission" date="2016-10" db="EMBL/GenBank/DDBJ databases">
        <title>Sequence of Gallionella enrichment culture.</title>
        <authorList>
            <person name="Poehlein A."/>
            <person name="Muehling M."/>
            <person name="Daniel R."/>
        </authorList>
    </citation>
    <scope>NUCLEOTIDE SEQUENCE</scope>
</reference>
<evidence type="ECO:0000313" key="3">
    <source>
        <dbReference type="EMBL" id="OIR18679.1"/>
    </source>
</evidence>
<protein>
    <submittedName>
        <fullName evidence="3">Serine 3-dehydrogenase</fullName>
        <ecNumber evidence="3">1.1.1.276</ecNumber>
    </submittedName>
</protein>
<dbReference type="PROSITE" id="PS00061">
    <property type="entry name" value="ADH_SHORT"/>
    <property type="match status" value="1"/>
</dbReference>
<sequence length="272" mass="28867">MNPEKMLRAFGAIIVTGGSSGIGKAFLEHVHKLNPELPVFNLSRGIPEFSATPALQLKLRHIACDFTDRMALEAACVSLVETLTHELPAGRILLINNSGYGTYGPFPKPDLRRNLEMLDVNVRAPVALTGALLPLLGERGGAVINVASTAAFQPVPGMTNYAATKAFLLNWSLALSVELAPRGVAVLALCPGPTRTRFFANAGMGGSILPRYAGQEAEAVVQGALRALARGRRLYVSGWSNKVTVAAASLMPRVLAARVAGWVVSRFRPTGS</sequence>
<comment type="similarity">
    <text evidence="1">Belongs to the short-chain dehydrogenases/reductases (SDR) family.</text>
</comment>
<dbReference type="Gene3D" id="3.40.50.720">
    <property type="entry name" value="NAD(P)-binding Rossmann-like Domain"/>
    <property type="match status" value="1"/>
</dbReference>
<dbReference type="EMBL" id="MLJW01000002">
    <property type="protein sequence ID" value="OIR18679.1"/>
    <property type="molecule type" value="Genomic_DNA"/>
</dbReference>
<dbReference type="InterPro" id="IPR020904">
    <property type="entry name" value="Sc_DH/Rdtase_CS"/>
</dbReference>
<dbReference type="Pfam" id="PF00106">
    <property type="entry name" value="adh_short"/>
    <property type="match status" value="1"/>
</dbReference>
<dbReference type="PRINTS" id="PR00081">
    <property type="entry name" value="GDHRDH"/>
</dbReference>
<dbReference type="PRINTS" id="PR00080">
    <property type="entry name" value="SDRFAMILY"/>
</dbReference>
<dbReference type="AlphaFoldDB" id="A0A1J5TCP0"/>
<dbReference type="CDD" id="cd05233">
    <property type="entry name" value="SDR_c"/>
    <property type="match status" value="1"/>
</dbReference>